<evidence type="ECO:0000313" key="2">
    <source>
        <dbReference type="Proteomes" id="UP001602123"/>
    </source>
</evidence>
<keyword evidence="2" id="KW-1185">Reference proteome</keyword>
<sequence>MTHDFTAPYVEGPPIRTATPFLARTSPDGREVVVEGLCPRCQGPTASPFPLGLPGAGGTKGVFSRLVGRPSAVDPARDVLATEVFFCECGYAHPQQPTDVPFAGCGASWRVVAPPPGGDGA</sequence>
<accession>A0ABW6TRL7</accession>
<proteinExistence type="predicted"/>
<dbReference type="EMBL" id="JBIAUT010000001">
    <property type="protein sequence ID" value="MFF4215253.1"/>
    <property type="molecule type" value="Genomic_DNA"/>
</dbReference>
<reference evidence="1 2" key="1">
    <citation type="submission" date="2024-10" db="EMBL/GenBank/DDBJ databases">
        <title>The Natural Products Discovery Center: Release of the First 8490 Sequenced Strains for Exploring Actinobacteria Biosynthetic Diversity.</title>
        <authorList>
            <person name="Kalkreuter E."/>
            <person name="Kautsar S.A."/>
            <person name="Yang D."/>
            <person name="Bader C.D."/>
            <person name="Teijaro C.N."/>
            <person name="Fluegel L."/>
            <person name="Davis C.M."/>
            <person name="Simpson J.R."/>
            <person name="Lauterbach L."/>
            <person name="Steele A.D."/>
            <person name="Gui C."/>
            <person name="Meng S."/>
            <person name="Li G."/>
            <person name="Viehrig K."/>
            <person name="Ye F."/>
            <person name="Su P."/>
            <person name="Kiefer A.F."/>
            <person name="Nichols A."/>
            <person name="Cepeda A.J."/>
            <person name="Yan W."/>
            <person name="Fan B."/>
            <person name="Jiang Y."/>
            <person name="Adhikari A."/>
            <person name="Zheng C.-J."/>
            <person name="Schuster L."/>
            <person name="Cowan T.M."/>
            <person name="Smanski M.J."/>
            <person name="Chevrette M.G."/>
            <person name="De Carvalho L.P.S."/>
            <person name="Shen B."/>
        </authorList>
    </citation>
    <scope>NUCLEOTIDE SEQUENCE [LARGE SCALE GENOMIC DNA]</scope>
    <source>
        <strain evidence="1 2">NPDC001650</strain>
    </source>
</reference>
<protein>
    <submittedName>
        <fullName evidence="1">Uncharacterized protein</fullName>
    </submittedName>
</protein>
<gene>
    <name evidence="1" type="ORF">ACFYZM_03075</name>
</gene>
<dbReference type="RefSeq" id="WP_302866177.1">
    <property type="nucleotide sequence ID" value="NZ_JBIAUT010000001.1"/>
</dbReference>
<comment type="caution">
    <text evidence="1">The sequence shown here is derived from an EMBL/GenBank/DDBJ whole genome shotgun (WGS) entry which is preliminary data.</text>
</comment>
<dbReference type="Proteomes" id="UP001602123">
    <property type="component" value="Unassembled WGS sequence"/>
</dbReference>
<evidence type="ECO:0000313" key="1">
    <source>
        <dbReference type="EMBL" id="MFF4215253.1"/>
    </source>
</evidence>
<organism evidence="1 2">
    <name type="scientific">Streptomyces nondiastaticus</name>
    <dbReference type="NCBI Taxonomy" id="3154512"/>
    <lineage>
        <taxon>Bacteria</taxon>
        <taxon>Bacillati</taxon>
        <taxon>Actinomycetota</taxon>
        <taxon>Actinomycetes</taxon>
        <taxon>Kitasatosporales</taxon>
        <taxon>Streptomycetaceae</taxon>
        <taxon>Streptomyces</taxon>
    </lineage>
</organism>
<name>A0ABW6TRL7_9ACTN</name>